<sequence length="54" mass="5995">TEDGNLYCVVTDSKAKNKTIKNGIISSHKNHDSNKLAYCVTDVPPWYLCILLGI</sequence>
<dbReference type="AlphaFoldDB" id="A0AAV7SQP9"/>
<feature type="non-terminal residue" evidence="1">
    <location>
        <position position="1"/>
    </location>
</feature>
<dbReference type="EMBL" id="JANPWB010000008">
    <property type="protein sequence ID" value="KAJ1166465.1"/>
    <property type="molecule type" value="Genomic_DNA"/>
</dbReference>
<comment type="caution">
    <text evidence="1">The sequence shown here is derived from an EMBL/GenBank/DDBJ whole genome shotgun (WGS) entry which is preliminary data.</text>
</comment>
<evidence type="ECO:0000313" key="2">
    <source>
        <dbReference type="Proteomes" id="UP001066276"/>
    </source>
</evidence>
<gene>
    <name evidence="1" type="ORF">NDU88_006866</name>
</gene>
<proteinExistence type="predicted"/>
<accession>A0AAV7SQP9</accession>
<keyword evidence="2" id="KW-1185">Reference proteome</keyword>
<feature type="non-terminal residue" evidence="1">
    <location>
        <position position="54"/>
    </location>
</feature>
<evidence type="ECO:0000313" key="1">
    <source>
        <dbReference type="EMBL" id="KAJ1166465.1"/>
    </source>
</evidence>
<organism evidence="1 2">
    <name type="scientific">Pleurodeles waltl</name>
    <name type="common">Iberian ribbed newt</name>
    <dbReference type="NCBI Taxonomy" id="8319"/>
    <lineage>
        <taxon>Eukaryota</taxon>
        <taxon>Metazoa</taxon>
        <taxon>Chordata</taxon>
        <taxon>Craniata</taxon>
        <taxon>Vertebrata</taxon>
        <taxon>Euteleostomi</taxon>
        <taxon>Amphibia</taxon>
        <taxon>Batrachia</taxon>
        <taxon>Caudata</taxon>
        <taxon>Salamandroidea</taxon>
        <taxon>Salamandridae</taxon>
        <taxon>Pleurodelinae</taxon>
        <taxon>Pleurodeles</taxon>
    </lineage>
</organism>
<name>A0AAV7SQP9_PLEWA</name>
<protein>
    <submittedName>
        <fullName evidence="1">Uncharacterized protein</fullName>
    </submittedName>
</protein>
<reference evidence="1" key="1">
    <citation type="journal article" date="2022" name="bioRxiv">
        <title>Sequencing and chromosome-scale assembly of the giantPleurodeles waltlgenome.</title>
        <authorList>
            <person name="Brown T."/>
            <person name="Elewa A."/>
            <person name="Iarovenko S."/>
            <person name="Subramanian E."/>
            <person name="Araus A.J."/>
            <person name="Petzold A."/>
            <person name="Susuki M."/>
            <person name="Suzuki K.-i.T."/>
            <person name="Hayashi T."/>
            <person name="Toyoda A."/>
            <person name="Oliveira C."/>
            <person name="Osipova E."/>
            <person name="Leigh N.D."/>
            <person name="Simon A."/>
            <person name="Yun M.H."/>
        </authorList>
    </citation>
    <scope>NUCLEOTIDE SEQUENCE</scope>
    <source>
        <strain evidence="1">20211129_DDA</strain>
        <tissue evidence="1">Liver</tissue>
    </source>
</reference>
<dbReference type="Proteomes" id="UP001066276">
    <property type="component" value="Chromosome 4_2"/>
</dbReference>